<dbReference type="KEGG" id="pgin:FRZ67_03160"/>
<evidence type="ECO:0008006" key="3">
    <source>
        <dbReference type="Google" id="ProtNLM"/>
    </source>
</evidence>
<keyword evidence="2" id="KW-1185">Reference proteome</keyword>
<dbReference type="Gene3D" id="3.30.565.10">
    <property type="entry name" value="Histidine kinase-like ATPase, C-terminal domain"/>
    <property type="match status" value="1"/>
</dbReference>
<proteinExistence type="predicted"/>
<name>A0A5B8VGA7_9BACT</name>
<dbReference type="Proteomes" id="UP000321533">
    <property type="component" value="Chromosome"/>
</dbReference>
<evidence type="ECO:0000313" key="2">
    <source>
        <dbReference type="Proteomes" id="UP000321533"/>
    </source>
</evidence>
<gene>
    <name evidence="1" type="ORF">FRZ67_03160</name>
</gene>
<organism evidence="1 2">
    <name type="scientific">Panacibacter ginsenosidivorans</name>
    <dbReference type="NCBI Taxonomy" id="1813871"/>
    <lineage>
        <taxon>Bacteria</taxon>
        <taxon>Pseudomonadati</taxon>
        <taxon>Bacteroidota</taxon>
        <taxon>Chitinophagia</taxon>
        <taxon>Chitinophagales</taxon>
        <taxon>Chitinophagaceae</taxon>
        <taxon>Panacibacter</taxon>
    </lineage>
</organism>
<evidence type="ECO:0000313" key="1">
    <source>
        <dbReference type="EMBL" id="QEC70121.1"/>
    </source>
</evidence>
<dbReference type="InterPro" id="IPR036890">
    <property type="entry name" value="HATPase_C_sf"/>
</dbReference>
<dbReference type="AlphaFoldDB" id="A0A5B8VGA7"/>
<dbReference type="EMBL" id="CP042435">
    <property type="protein sequence ID" value="QEC70121.1"/>
    <property type="molecule type" value="Genomic_DNA"/>
</dbReference>
<sequence length="42" mass="4645">MLKKGQSIQFIVKKYVELLGGNISFISKQGEGSTFTVILPLM</sequence>
<accession>A0A5B8VGA7</accession>
<reference evidence="1 2" key="1">
    <citation type="journal article" date="2016" name="Int. J. Syst. Evol. Microbiol.">
        <title>Panacibacter ginsenosidivorans gen. nov., sp. nov., with ginsenoside converting activity isolated from soil of a ginseng field.</title>
        <authorList>
            <person name="Siddiqi M.Z."/>
            <person name="Muhammad Shafi S."/>
            <person name="Choi K.D."/>
            <person name="Im W.T."/>
        </authorList>
    </citation>
    <scope>NUCLEOTIDE SEQUENCE [LARGE SCALE GENOMIC DNA]</scope>
    <source>
        <strain evidence="1 2">Gsoil1550</strain>
    </source>
</reference>
<dbReference type="SUPFAM" id="SSF55874">
    <property type="entry name" value="ATPase domain of HSP90 chaperone/DNA topoisomerase II/histidine kinase"/>
    <property type="match status" value="1"/>
</dbReference>
<protein>
    <recommendedName>
        <fullName evidence="3">HAMP domain-containing histidine kinase</fullName>
    </recommendedName>
</protein>